<sequence>MVINGENVADCTAEYEPTQTYDACAAETSDLQQGFDVNIYNFDASATTFLPPSFYTSNYRELSKAASTTGVTSKLSLTASHTSIMTTWGMSFSNSGLMVEIVTYLRATQDGLYYFVSGAYDEGLMIFMGIDAFDCCGSDILGSPEQYILYAQQPTKNSRDIAAVVYLTAGGFYPLRIVYYNHLQNMNFGLVIHAPDNSNHELTSELFNYHPATATGTCTMYTSSSAIPTNSEGVPTKSDGVPTNSDGVPTNSDGVPTNSLCQPTNSDGVPTGSDGNPIAPTNSDGVPTNSDGVPTNSLGQPTNSDGVPTGSDGNVLSTTSTGSVSVPGPVASVSFVSSVFEFSVGLICFRSGIFLIN</sequence>
<accession>A0ACB5TKN6</accession>
<comment type="caution">
    <text evidence="1">The sequence shown here is derived from an EMBL/GenBank/DDBJ whole genome shotgun (WGS) entry which is preliminary data.</text>
</comment>
<organism evidence="1 2">
    <name type="scientific">Candida boidinii</name>
    <name type="common">Yeast</name>
    <dbReference type="NCBI Taxonomy" id="5477"/>
    <lineage>
        <taxon>Eukaryota</taxon>
        <taxon>Fungi</taxon>
        <taxon>Dikarya</taxon>
        <taxon>Ascomycota</taxon>
        <taxon>Saccharomycotina</taxon>
        <taxon>Pichiomycetes</taxon>
        <taxon>Pichiales</taxon>
        <taxon>Pichiaceae</taxon>
        <taxon>Ogataea</taxon>
        <taxon>Ogataea/Candida clade</taxon>
    </lineage>
</organism>
<proteinExistence type="predicted"/>
<evidence type="ECO:0000313" key="1">
    <source>
        <dbReference type="EMBL" id="GME90199.1"/>
    </source>
</evidence>
<gene>
    <name evidence="1" type="ORF">Cboi01_000174200</name>
</gene>
<name>A0ACB5TKN6_CANBO</name>
<protein>
    <submittedName>
        <fullName evidence="1">Unnamed protein product</fullName>
    </submittedName>
</protein>
<reference evidence="1" key="1">
    <citation type="submission" date="2023-04" db="EMBL/GenBank/DDBJ databases">
        <title>Candida boidinii NBRC 1967.</title>
        <authorList>
            <person name="Ichikawa N."/>
            <person name="Sato H."/>
            <person name="Tonouchi N."/>
        </authorList>
    </citation>
    <scope>NUCLEOTIDE SEQUENCE</scope>
    <source>
        <strain evidence="1">NBRC 1967</strain>
    </source>
</reference>
<keyword evidence="2" id="KW-1185">Reference proteome</keyword>
<dbReference type="Proteomes" id="UP001165101">
    <property type="component" value="Unassembled WGS sequence"/>
</dbReference>
<evidence type="ECO:0000313" key="2">
    <source>
        <dbReference type="Proteomes" id="UP001165101"/>
    </source>
</evidence>
<dbReference type="EMBL" id="BSXV01000689">
    <property type="protein sequence ID" value="GME90199.1"/>
    <property type="molecule type" value="Genomic_DNA"/>
</dbReference>